<name>A0ABN8Q5T7_9CNID</name>
<dbReference type="Proteomes" id="UP001159405">
    <property type="component" value="Unassembled WGS sequence"/>
</dbReference>
<gene>
    <name evidence="7" type="ORF">PLOB_00002322</name>
</gene>
<feature type="compositionally biased region" description="Basic and acidic residues" evidence="2">
    <location>
        <begin position="590"/>
        <end position="601"/>
    </location>
</feature>
<dbReference type="InterPro" id="IPR036116">
    <property type="entry name" value="FN3_sf"/>
</dbReference>
<feature type="domain" description="Fibronectin type-III" evidence="6">
    <location>
        <begin position="308"/>
        <end position="402"/>
    </location>
</feature>
<keyword evidence="3" id="KW-1133">Transmembrane helix</keyword>
<keyword evidence="3" id="KW-0472">Membrane</keyword>
<dbReference type="PANTHER" id="PTHR13817">
    <property type="entry name" value="TITIN"/>
    <property type="match status" value="1"/>
</dbReference>
<feature type="transmembrane region" description="Helical" evidence="3">
    <location>
        <begin position="617"/>
        <end position="640"/>
    </location>
</feature>
<feature type="chain" id="PRO_5046418389" evidence="4">
    <location>
        <begin position="22"/>
        <end position="799"/>
    </location>
</feature>
<evidence type="ECO:0000256" key="3">
    <source>
        <dbReference type="SAM" id="Phobius"/>
    </source>
</evidence>
<evidence type="ECO:0000256" key="4">
    <source>
        <dbReference type="SAM" id="SignalP"/>
    </source>
</evidence>
<evidence type="ECO:0000313" key="8">
    <source>
        <dbReference type="Proteomes" id="UP001159405"/>
    </source>
</evidence>
<dbReference type="InterPro" id="IPR050964">
    <property type="entry name" value="Striated_Muscle_Regulatory"/>
</dbReference>
<feature type="domain" description="Ig-like" evidence="5">
    <location>
        <begin position="142"/>
        <end position="216"/>
    </location>
</feature>
<dbReference type="CDD" id="cd00063">
    <property type="entry name" value="FN3"/>
    <property type="match status" value="3"/>
</dbReference>
<dbReference type="InterPro" id="IPR003961">
    <property type="entry name" value="FN3_dom"/>
</dbReference>
<comment type="caution">
    <text evidence="7">The sequence shown here is derived from an EMBL/GenBank/DDBJ whole genome shotgun (WGS) entry which is preliminary data.</text>
</comment>
<feature type="signal peptide" evidence="4">
    <location>
        <begin position="1"/>
        <end position="21"/>
    </location>
</feature>
<evidence type="ECO:0000256" key="2">
    <source>
        <dbReference type="SAM" id="MobiDB-lite"/>
    </source>
</evidence>
<dbReference type="SMART" id="SM00408">
    <property type="entry name" value="IGc2"/>
    <property type="match status" value="2"/>
</dbReference>
<dbReference type="Gene3D" id="2.60.40.10">
    <property type="entry name" value="Immunoglobulins"/>
    <property type="match status" value="5"/>
</dbReference>
<protein>
    <submittedName>
        <fullName evidence="7">Uncharacterized protein</fullName>
    </submittedName>
</protein>
<keyword evidence="1" id="KW-0677">Repeat</keyword>
<dbReference type="SUPFAM" id="SSF49265">
    <property type="entry name" value="Fibronectin type III"/>
    <property type="match status" value="2"/>
</dbReference>
<dbReference type="PROSITE" id="PS50853">
    <property type="entry name" value="FN3"/>
    <property type="match status" value="3"/>
</dbReference>
<feature type="domain" description="Ig-like" evidence="5">
    <location>
        <begin position="236"/>
        <end position="304"/>
    </location>
</feature>
<keyword evidence="4" id="KW-0732">Signal</keyword>
<accession>A0ABN8Q5T7</accession>
<dbReference type="SUPFAM" id="SSF48726">
    <property type="entry name" value="Immunoglobulin"/>
    <property type="match status" value="2"/>
</dbReference>
<feature type="region of interest" description="Disordered" evidence="2">
    <location>
        <begin position="645"/>
        <end position="665"/>
    </location>
</feature>
<feature type="region of interest" description="Disordered" evidence="2">
    <location>
        <begin position="590"/>
        <end position="613"/>
    </location>
</feature>
<proteinExistence type="predicted"/>
<organism evidence="7 8">
    <name type="scientific">Porites lobata</name>
    <dbReference type="NCBI Taxonomy" id="104759"/>
    <lineage>
        <taxon>Eukaryota</taxon>
        <taxon>Metazoa</taxon>
        <taxon>Cnidaria</taxon>
        <taxon>Anthozoa</taxon>
        <taxon>Hexacorallia</taxon>
        <taxon>Scleractinia</taxon>
        <taxon>Fungiina</taxon>
        <taxon>Poritidae</taxon>
        <taxon>Porites</taxon>
    </lineage>
</organism>
<feature type="domain" description="Fibronectin type-III" evidence="6">
    <location>
        <begin position="507"/>
        <end position="602"/>
    </location>
</feature>
<keyword evidence="8" id="KW-1185">Reference proteome</keyword>
<keyword evidence="3" id="KW-0812">Transmembrane</keyword>
<sequence>MGIYYLFLLFILLHGFETGAGLQFTRRYLGNTMKGREGSPVNFTWEFSGDAITAEWGIKKSGANDFTSPGKILTVRNGGSQTLHNINYAGRVTGDLMSGQVVFAFNAVKSEDMNTYLCILRAGSAQGRDQYDYVNLIVEGPPTITHISDNQTANEGDKVMLNCTADGNPTPNITWTRLSNNSRITFPLAVSRHDEGGYRCSAVNGIATKIREVFIIVQYAATIETVSPVKSESWIGQTVKLTCEANGAPTPTLSWKKPSGKVVKQVTELKNTVEVPMRNDQDFGTYTCEATNDVNTANSTVQVQQIKAPGSPTVTMKIEATSITVRWTKPADDGGSPITAYRVLILRGNTEIENKNITNMSVKHQDIGSLNKSTNYTIKLFARNYVFEGKATERKIQTKYEGVPAAAEITDLPAETKDVVITLKWKEAENNGAPITQYTVYRRTVREDGTSLNWIKIKEITETSDRKVVFNLEKGKEYELVVTATNSFGEGGKEEGKIKKIKVLGGVPSAVAFTYELNVDQITLKWEEPNNNGAEITVYTVYYGTQSDEQWQETEKITDVSVRKYVVKVEMGRKYKVLVTASNKYGESSKEGKIKRVDVPEGSKPSAQPKTSSMNTAVIAGAAAVGVLVIVGVIISAIWWKRRKSSSDDASPSSSALRGDNPYELDDGYQDVSASVAAQELQAEAGPVAEADYAQVDMSKKKRSRRPVTDEYAQVDKSKKSKKPRKQPGELDYAELDDFRPSVQPAAAAEAAPARPLIRRPVYEGTEYADITQFGVPQPEPTYGNIPKKDVVYSNVQGI</sequence>
<dbReference type="PANTHER" id="PTHR13817:SF166">
    <property type="entry name" value="NEURONAL IGCAM-RELATED"/>
    <property type="match status" value="1"/>
</dbReference>
<dbReference type="InterPro" id="IPR003599">
    <property type="entry name" value="Ig_sub"/>
</dbReference>
<evidence type="ECO:0000259" key="6">
    <source>
        <dbReference type="PROSITE" id="PS50853"/>
    </source>
</evidence>
<evidence type="ECO:0000259" key="5">
    <source>
        <dbReference type="PROSITE" id="PS50835"/>
    </source>
</evidence>
<dbReference type="Pfam" id="PF00041">
    <property type="entry name" value="fn3"/>
    <property type="match status" value="3"/>
</dbReference>
<dbReference type="InterPro" id="IPR003598">
    <property type="entry name" value="Ig_sub2"/>
</dbReference>
<dbReference type="InterPro" id="IPR036179">
    <property type="entry name" value="Ig-like_dom_sf"/>
</dbReference>
<dbReference type="PROSITE" id="PS50835">
    <property type="entry name" value="IG_LIKE"/>
    <property type="match status" value="2"/>
</dbReference>
<dbReference type="InterPro" id="IPR013783">
    <property type="entry name" value="Ig-like_fold"/>
</dbReference>
<evidence type="ECO:0000256" key="1">
    <source>
        <dbReference type="ARBA" id="ARBA00022737"/>
    </source>
</evidence>
<dbReference type="SMART" id="SM00409">
    <property type="entry name" value="IG"/>
    <property type="match status" value="3"/>
</dbReference>
<feature type="domain" description="Fibronectin type-III" evidence="6">
    <location>
        <begin position="403"/>
        <end position="506"/>
    </location>
</feature>
<dbReference type="EMBL" id="CALNXK010000108">
    <property type="protein sequence ID" value="CAH3157614.1"/>
    <property type="molecule type" value="Genomic_DNA"/>
</dbReference>
<dbReference type="Pfam" id="PF13927">
    <property type="entry name" value="Ig_3"/>
    <property type="match status" value="2"/>
</dbReference>
<dbReference type="SMART" id="SM00060">
    <property type="entry name" value="FN3"/>
    <property type="match status" value="3"/>
</dbReference>
<evidence type="ECO:0000313" key="7">
    <source>
        <dbReference type="EMBL" id="CAH3157614.1"/>
    </source>
</evidence>
<feature type="region of interest" description="Disordered" evidence="2">
    <location>
        <begin position="692"/>
        <end position="731"/>
    </location>
</feature>
<reference evidence="7 8" key="1">
    <citation type="submission" date="2022-05" db="EMBL/GenBank/DDBJ databases">
        <authorList>
            <consortium name="Genoscope - CEA"/>
            <person name="William W."/>
        </authorList>
    </citation>
    <scope>NUCLEOTIDE SEQUENCE [LARGE SCALE GENOMIC DNA]</scope>
</reference>
<dbReference type="InterPro" id="IPR007110">
    <property type="entry name" value="Ig-like_dom"/>
</dbReference>